<reference evidence="1 2" key="1">
    <citation type="journal article" date="2018" name="Science">
        <title>The opium poppy genome and morphinan production.</title>
        <authorList>
            <person name="Guo L."/>
            <person name="Winzer T."/>
            <person name="Yang X."/>
            <person name="Li Y."/>
            <person name="Ning Z."/>
            <person name="He Z."/>
            <person name="Teodor R."/>
            <person name="Lu Y."/>
            <person name="Bowser T.A."/>
            <person name="Graham I.A."/>
            <person name="Ye K."/>
        </authorList>
    </citation>
    <scope>NUCLEOTIDE SEQUENCE [LARGE SCALE GENOMIC DNA]</scope>
    <source>
        <strain evidence="2">cv. HN1</strain>
        <tissue evidence="1">Leaves</tissue>
    </source>
</reference>
<sequence>MVSNADEEKPIIVVSKGIDLKNGSWKVSISSTSIKHKIYCTDTVYKSGWLRELIWIMRLRPTLGEDDEVMKNITRSWAILTFSAY</sequence>
<evidence type="ECO:0000313" key="2">
    <source>
        <dbReference type="Proteomes" id="UP000316621"/>
    </source>
</evidence>
<dbReference type="Proteomes" id="UP000316621">
    <property type="component" value="Chromosome 7"/>
</dbReference>
<dbReference type="EMBL" id="CM010721">
    <property type="protein sequence ID" value="RZC70047.1"/>
    <property type="molecule type" value="Genomic_DNA"/>
</dbReference>
<proteinExistence type="predicted"/>
<accession>A0A4Y7KB01</accession>
<keyword evidence="2" id="KW-1185">Reference proteome</keyword>
<gene>
    <name evidence="1" type="ORF">C5167_033171</name>
</gene>
<organism evidence="1 2">
    <name type="scientific">Papaver somniferum</name>
    <name type="common">Opium poppy</name>
    <dbReference type="NCBI Taxonomy" id="3469"/>
    <lineage>
        <taxon>Eukaryota</taxon>
        <taxon>Viridiplantae</taxon>
        <taxon>Streptophyta</taxon>
        <taxon>Embryophyta</taxon>
        <taxon>Tracheophyta</taxon>
        <taxon>Spermatophyta</taxon>
        <taxon>Magnoliopsida</taxon>
        <taxon>Ranunculales</taxon>
        <taxon>Papaveraceae</taxon>
        <taxon>Papaveroideae</taxon>
        <taxon>Papaver</taxon>
    </lineage>
</organism>
<dbReference type="Gramene" id="RZC70047">
    <property type="protein sequence ID" value="RZC70047"/>
    <property type="gene ID" value="C5167_033171"/>
</dbReference>
<protein>
    <submittedName>
        <fullName evidence="1">Uncharacterized protein</fullName>
    </submittedName>
</protein>
<dbReference type="AlphaFoldDB" id="A0A4Y7KB01"/>
<evidence type="ECO:0000313" key="1">
    <source>
        <dbReference type="EMBL" id="RZC70047.1"/>
    </source>
</evidence>
<name>A0A4Y7KB01_PAPSO</name>